<dbReference type="OMA" id="YMRIFAQ"/>
<dbReference type="EMBL" id="KB707656">
    <property type="protein sequence ID" value="EMR61314.1"/>
    <property type="molecule type" value="Genomic_DNA"/>
</dbReference>
<dbReference type="PANTHER" id="PTHR47585">
    <property type="match status" value="1"/>
</dbReference>
<evidence type="ECO:0000313" key="2">
    <source>
        <dbReference type="EMBL" id="EMR61314.1"/>
    </source>
</evidence>
<dbReference type="KEGG" id="ela:UCREL1_11777"/>
<keyword evidence="3" id="KW-1185">Reference proteome</keyword>
<proteinExistence type="predicted"/>
<dbReference type="OrthoDB" id="10265871at2759"/>
<reference evidence="3" key="1">
    <citation type="journal article" date="2013" name="Genome Announc.">
        <title>Draft genome sequence of the grapevine dieback fungus Eutypa lata UCR-EL1.</title>
        <authorList>
            <person name="Blanco-Ulate B."/>
            <person name="Rolshausen P.E."/>
            <person name="Cantu D."/>
        </authorList>
    </citation>
    <scope>NUCLEOTIDE SEQUENCE [LARGE SCALE GENOMIC DNA]</scope>
    <source>
        <strain evidence="3">UCR-EL1</strain>
    </source>
</reference>
<dbReference type="Proteomes" id="UP000012174">
    <property type="component" value="Unassembled WGS sequence"/>
</dbReference>
<dbReference type="Pfam" id="PF07287">
    <property type="entry name" value="AtuA"/>
    <property type="match status" value="1"/>
</dbReference>
<evidence type="ECO:0000313" key="3">
    <source>
        <dbReference type="Proteomes" id="UP000012174"/>
    </source>
</evidence>
<protein>
    <submittedName>
        <fullName evidence="2">Putative duf1446 domain protein</fullName>
    </submittedName>
</protein>
<dbReference type="InterPro" id="IPR010839">
    <property type="entry name" value="AtuA_N"/>
</dbReference>
<dbReference type="HOGENOM" id="CLU_012617_0_0_1"/>
<name>M7S5G4_EUTLA</name>
<organism evidence="2 3">
    <name type="scientific">Eutypa lata (strain UCR-EL1)</name>
    <name type="common">Grapevine dieback disease fungus</name>
    <name type="synonym">Eutypa armeniacae</name>
    <dbReference type="NCBI Taxonomy" id="1287681"/>
    <lineage>
        <taxon>Eukaryota</taxon>
        <taxon>Fungi</taxon>
        <taxon>Dikarya</taxon>
        <taxon>Ascomycota</taxon>
        <taxon>Pezizomycotina</taxon>
        <taxon>Sordariomycetes</taxon>
        <taxon>Xylariomycetidae</taxon>
        <taxon>Xylariales</taxon>
        <taxon>Diatrypaceae</taxon>
        <taxon>Eutypa</taxon>
    </lineage>
</organism>
<accession>M7S5G4</accession>
<dbReference type="eggNOG" id="ENOG502QS8D">
    <property type="taxonomic scope" value="Eukaryota"/>
</dbReference>
<gene>
    <name evidence="2" type="ORF">UCREL1_11777</name>
</gene>
<evidence type="ECO:0000259" key="1">
    <source>
        <dbReference type="Pfam" id="PF07287"/>
    </source>
</evidence>
<feature type="domain" description="Acyclic terpene utilisation N-terminal" evidence="1">
    <location>
        <begin position="11"/>
        <end position="464"/>
    </location>
</feature>
<dbReference type="PANTHER" id="PTHR47585:SF2">
    <property type="entry name" value="DUF1446 DOMAIN PROTEIN (AFU_ORTHOLOGUE AFUA_6G11420)"/>
    <property type="match status" value="1"/>
</dbReference>
<sequence>MANRQEDRRPIRIGSVSAYSGDRLGSLASVLSGPIEVDGVVGDYLAEMNLSWRKTEMSRDPSQGYDPTFIESLRVASNPLGKRLNEANFPKIVVNAGALNPRQLAQDTWQFFASEFGDLGKALKVAYITGDDVLNVIQDQEAQTDIRHLTTGETLDKWPYTPVIANAYIGQFGFVAALNAGADIVIAGRTTDASSTQALATWWFGWGPEEYDNHAMGLVTGHIIECGNYVTGGNFCGFKRIEEYYDLAYPIAEISKDGYCVITKQPGQNGLVDVDTVRSQLMYEIQGRYYYNPDVIADLSLLEVVTEGPNRVRVSGFRGLPPPETLKVAIQAYAGYQAEILVYAMGLDIKEKARSFETQVRRSLMSEAKASKNLRRLDIQLLGNCAPDPSSSNAATAVIRVFAQAEAEELLSRSKFEYPVIQNVGQAFPGFTPNLEYPRTSQPRPYFTYFPGLIDRSKVDMEVRWINSEDMVKVRHKSVRTSHPEEVRQENYEPRNPVNLDAFGPTVQVPLGHKVFARSGDKGANVTTLNRFPGSSGSNFRIFIAYTFSFLIY</sequence>
<dbReference type="AlphaFoldDB" id="M7S5G4"/>